<proteinExistence type="predicted"/>
<gene>
    <name evidence="1" type="ORF">CVT23_14140</name>
</gene>
<organism evidence="1 2">
    <name type="scientific">Minwuia thermotolerans</name>
    <dbReference type="NCBI Taxonomy" id="2056226"/>
    <lineage>
        <taxon>Bacteria</taxon>
        <taxon>Pseudomonadati</taxon>
        <taxon>Pseudomonadota</taxon>
        <taxon>Alphaproteobacteria</taxon>
        <taxon>Minwuiales</taxon>
        <taxon>Minwuiaceae</taxon>
        <taxon>Minwuia</taxon>
    </lineage>
</organism>
<keyword evidence="2" id="KW-1185">Reference proteome</keyword>
<accession>A0A2M9G054</accession>
<dbReference type="InterPro" id="IPR007711">
    <property type="entry name" value="HigB-1"/>
</dbReference>
<dbReference type="OrthoDB" id="9801102at2"/>
<evidence type="ECO:0000313" key="1">
    <source>
        <dbReference type="EMBL" id="PJK29054.1"/>
    </source>
</evidence>
<reference evidence="1 2" key="1">
    <citation type="submission" date="2017-11" db="EMBL/GenBank/DDBJ databases">
        <title>Draft genome sequence of Rhizobiales bacterium SY3-13.</title>
        <authorList>
            <person name="Sun C."/>
        </authorList>
    </citation>
    <scope>NUCLEOTIDE SEQUENCE [LARGE SCALE GENOMIC DNA]</scope>
    <source>
        <strain evidence="1 2">SY3-13</strain>
    </source>
</reference>
<dbReference type="AlphaFoldDB" id="A0A2M9G054"/>
<comment type="caution">
    <text evidence="1">The sequence shown here is derived from an EMBL/GenBank/DDBJ whole genome shotgun (WGS) entry which is preliminary data.</text>
</comment>
<protein>
    <submittedName>
        <fullName evidence="1">Plasmid maintenance system killer protein</fullName>
    </submittedName>
</protein>
<dbReference type="Pfam" id="PF05015">
    <property type="entry name" value="HigB-like_toxin"/>
    <property type="match status" value="1"/>
</dbReference>
<dbReference type="Proteomes" id="UP000229498">
    <property type="component" value="Unassembled WGS sequence"/>
</dbReference>
<dbReference type="InterPro" id="IPR035093">
    <property type="entry name" value="RelE/ParE_toxin_dom_sf"/>
</dbReference>
<dbReference type="SUPFAM" id="SSF143011">
    <property type="entry name" value="RelE-like"/>
    <property type="match status" value="1"/>
</dbReference>
<dbReference type="PANTHER" id="PTHR40266:SF2">
    <property type="entry name" value="TOXIN HIGB-1"/>
    <property type="match status" value="1"/>
</dbReference>
<dbReference type="Gene3D" id="3.30.2310.20">
    <property type="entry name" value="RelE-like"/>
    <property type="match status" value="1"/>
</dbReference>
<sequence length="90" mass="10565">MIESFRHRGLRDYWRKGRAGRLDGRWLRELDRILAALEAAERPEDLNYPGAFFHALKGVDRYAVRVTGNFRVTFAWRGEAAVDVDLEDYH</sequence>
<evidence type="ECO:0000313" key="2">
    <source>
        <dbReference type="Proteomes" id="UP000229498"/>
    </source>
</evidence>
<dbReference type="EMBL" id="PHIG01000037">
    <property type="protein sequence ID" value="PJK29054.1"/>
    <property type="molecule type" value="Genomic_DNA"/>
</dbReference>
<dbReference type="PANTHER" id="PTHR40266">
    <property type="entry name" value="TOXIN HIGB-1"/>
    <property type="match status" value="1"/>
</dbReference>
<name>A0A2M9G054_9PROT</name>
<dbReference type="RefSeq" id="WP_109794057.1">
    <property type="nucleotide sequence ID" value="NZ_PHIG01000037.1"/>
</dbReference>